<keyword evidence="2" id="KW-0614">Plasmid</keyword>
<evidence type="ECO:0000313" key="2">
    <source>
        <dbReference type="EMBL" id="QDY70927.1"/>
    </source>
</evidence>
<keyword evidence="3" id="KW-1185">Reference proteome</keyword>
<accession>A0A5B8J9A8</accession>
<dbReference type="EMBL" id="CP042263">
    <property type="protein sequence ID" value="QDY70927.1"/>
    <property type="molecule type" value="Genomic_DNA"/>
</dbReference>
<geneLocation type="plasmid" evidence="2 3">
    <name>unnamed2</name>
</geneLocation>
<protein>
    <submittedName>
        <fullName evidence="2">Type VI secretion system baseplate subunit TssG</fullName>
    </submittedName>
</protein>
<reference evidence="2 3" key="1">
    <citation type="submission" date="2019-07" db="EMBL/GenBank/DDBJ databases">
        <title>Litoreibacter alkalisoli sp. nov., isolated from saline-alkaline soil.</title>
        <authorList>
            <person name="Wang S."/>
            <person name="Xu L."/>
            <person name="Xing Y.-T."/>
            <person name="Sun J.-Q."/>
        </authorList>
    </citation>
    <scope>NUCLEOTIDE SEQUENCE [LARGE SCALE GENOMIC DNA]</scope>
    <source>
        <strain evidence="2 3">LN3S51</strain>
        <plasmid evidence="2 3">unnamed2</plasmid>
    </source>
</reference>
<gene>
    <name evidence="2" type="primary">tssG</name>
    <name evidence="2" type="ORF">FPZ52_14605</name>
</gene>
<dbReference type="PANTHER" id="PTHR35564:SF4">
    <property type="entry name" value="CYTOPLASMIC PROTEIN"/>
    <property type="match status" value="1"/>
</dbReference>
<dbReference type="PANTHER" id="PTHR35564">
    <property type="match status" value="1"/>
</dbReference>
<feature type="region of interest" description="Disordered" evidence="1">
    <location>
        <begin position="39"/>
        <end position="58"/>
    </location>
</feature>
<proteinExistence type="predicted"/>
<dbReference type="RefSeq" id="WP_146366343.1">
    <property type="nucleotide sequence ID" value="NZ_CP042263.1"/>
</dbReference>
<dbReference type="AlphaFoldDB" id="A0A5B8J9A8"/>
<dbReference type="Proteomes" id="UP000318483">
    <property type="component" value="Plasmid unnamed2"/>
</dbReference>
<sequence>MATEERARPDHLTHLARLSGSPQTHHLFHAMRVIEAAYADRPRHGRARRPSTDPVRFGQVPELAFPTSTIDGFEPPGEDAPGRLTNRFFGLFGPHGPLPIHLTEYARDRLRNHRDPTMVAFADMLTHRLTQLLYRSWAAGQPAPSFDRVGEDPIEDMVAAIAGYRGTSFDDRDAMPDLAKRHFAGRLGHGAQNAEGLLAVVSAFFRAPVEIEQFVGSWLALEPDDRWQLGKPAALGATTSLGDRVWSRASKFRLRIGPLGFDDYCRLLPGSASLERLSAIVRNYVGDVLEWDLNLVLCADEVPQSALGADTRLGQTSWLGTRADHSDADDLHLAGDVMAFGQEGRTG</sequence>
<name>A0A5B8J9A8_9RHOB</name>
<evidence type="ECO:0000313" key="3">
    <source>
        <dbReference type="Proteomes" id="UP000318483"/>
    </source>
</evidence>
<dbReference type="KEGG" id="lit:FPZ52_14605"/>
<dbReference type="Pfam" id="PF06996">
    <property type="entry name" value="T6SS_TssG"/>
    <property type="match status" value="1"/>
</dbReference>
<dbReference type="NCBIfam" id="TIGR03347">
    <property type="entry name" value="VI_chp_1"/>
    <property type="match status" value="1"/>
</dbReference>
<dbReference type="InterPro" id="IPR010732">
    <property type="entry name" value="T6SS_TssG-like"/>
</dbReference>
<organism evidence="2 3">
    <name type="scientific">Qingshengfaniella alkalisoli</name>
    <dbReference type="NCBI Taxonomy" id="2599296"/>
    <lineage>
        <taxon>Bacteria</taxon>
        <taxon>Pseudomonadati</taxon>
        <taxon>Pseudomonadota</taxon>
        <taxon>Alphaproteobacteria</taxon>
        <taxon>Rhodobacterales</taxon>
        <taxon>Paracoccaceae</taxon>
        <taxon>Qingshengfaniella</taxon>
    </lineage>
</organism>
<dbReference type="OrthoDB" id="1523296at2"/>
<evidence type="ECO:0000256" key="1">
    <source>
        <dbReference type="SAM" id="MobiDB-lite"/>
    </source>
</evidence>